<evidence type="ECO:0000313" key="3">
    <source>
        <dbReference type="Proteomes" id="UP001418637"/>
    </source>
</evidence>
<evidence type="ECO:0000256" key="1">
    <source>
        <dbReference type="SAM" id="Phobius"/>
    </source>
</evidence>
<reference evidence="2 3" key="1">
    <citation type="submission" date="2024-04" db="EMBL/GenBank/DDBJ databases">
        <title>A novel species isolated from cricket.</title>
        <authorList>
            <person name="Wang H.-C."/>
        </authorList>
    </citation>
    <scope>NUCLEOTIDE SEQUENCE [LARGE SCALE GENOMIC DNA]</scope>
    <source>
        <strain evidence="2 3">WL0021</strain>
    </source>
</reference>
<protein>
    <submittedName>
        <fullName evidence="2">Uncharacterized protein</fullName>
    </submittedName>
</protein>
<gene>
    <name evidence="2" type="ORF">WJT86_10165</name>
</gene>
<evidence type="ECO:0000313" key="2">
    <source>
        <dbReference type="EMBL" id="MEN3931420.1"/>
    </source>
</evidence>
<accession>A0ABV0BL36</accession>
<keyword evidence="1" id="KW-0812">Transmembrane</keyword>
<dbReference type="EMBL" id="JBBYXI010000003">
    <property type="protein sequence ID" value="MEN3931420.1"/>
    <property type="molecule type" value="Genomic_DNA"/>
</dbReference>
<keyword evidence="3" id="KW-1185">Reference proteome</keyword>
<comment type="caution">
    <text evidence="2">The sequence shown here is derived from an EMBL/GenBank/DDBJ whole genome shotgun (WGS) entry which is preliminary data.</text>
</comment>
<name>A0ABV0BL36_9HYPH</name>
<organism evidence="2 3">
    <name type="scientific">Hohaiivirga grylli</name>
    <dbReference type="NCBI Taxonomy" id="3133970"/>
    <lineage>
        <taxon>Bacteria</taxon>
        <taxon>Pseudomonadati</taxon>
        <taxon>Pseudomonadota</taxon>
        <taxon>Alphaproteobacteria</taxon>
        <taxon>Hyphomicrobiales</taxon>
        <taxon>Methylobacteriaceae</taxon>
        <taxon>Hohaiivirga</taxon>
    </lineage>
</organism>
<sequence length="79" mass="9249">MIDQEKLYKDLPPRTRDFFEQLREEDIELLQDGLQLVRSTQTISKFIKWFIITLVGIFIASVGIAENIMKVASWFKTGK</sequence>
<keyword evidence="1" id="KW-1133">Transmembrane helix</keyword>
<feature type="transmembrane region" description="Helical" evidence="1">
    <location>
        <begin position="46"/>
        <end position="65"/>
    </location>
</feature>
<dbReference type="Proteomes" id="UP001418637">
    <property type="component" value="Unassembled WGS sequence"/>
</dbReference>
<dbReference type="RefSeq" id="WP_346337450.1">
    <property type="nucleotide sequence ID" value="NZ_JBBYXI010000003.1"/>
</dbReference>
<proteinExistence type="predicted"/>
<keyword evidence="1" id="KW-0472">Membrane</keyword>